<evidence type="ECO:0000259" key="3">
    <source>
        <dbReference type="Pfam" id="PF03061"/>
    </source>
</evidence>
<accession>A0A2V3PTR2</accession>
<dbReference type="PANTHER" id="PTHR43240:SF5">
    <property type="entry name" value="1,4-DIHYDROXY-2-NAPHTHOYL-COA THIOESTERASE 1"/>
    <property type="match status" value="1"/>
</dbReference>
<dbReference type="AlphaFoldDB" id="A0A2V3PTR2"/>
<dbReference type="Gene3D" id="3.10.129.10">
    <property type="entry name" value="Hotdog Thioesterase"/>
    <property type="match status" value="1"/>
</dbReference>
<comment type="caution">
    <text evidence="4">The sequence shown here is derived from an EMBL/GenBank/DDBJ whole genome shotgun (WGS) entry which is preliminary data.</text>
</comment>
<reference evidence="4 5" key="1">
    <citation type="submission" date="2018-03" db="EMBL/GenBank/DDBJ databases">
        <title>Genomic Encyclopedia of Archaeal and Bacterial Type Strains, Phase II (KMG-II): from individual species to whole genera.</title>
        <authorList>
            <person name="Goeker M."/>
        </authorList>
    </citation>
    <scope>NUCLEOTIDE SEQUENCE [LARGE SCALE GENOMIC DNA]</scope>
    <source>
        <strain evidence="4 5">DSM 100214</strain>
    </source>
</reference>
<dbReference type="PANTHER" id="PTHR43240">
    <property type="entry name" value="1,4-DIHYDROXY-2-NAPHTHOYL-COA THIOESTERASE 1"/>
    <property type="match status" value="1"/>
</dbReference>
<dbReference type="CDD" id="cd03443">
    <property type="entry name" value="PaaI_thioesterase"/>
    <property type="match status" value="1"/>
</dbReference>
<gene>
    <name evidence="4" type="ORF">CLV62_101359</name>
</gene>
<evidence type="ECO:0000313" key="5">
    <source>
        <dbReference type="Proteomes" id="UP000247973"/>
    </source>
</evidence>
<evidence type="ECO:0000256" key="2">
    <source>
        <dbReference type="ARBA" id="ARBA00022801"/>
    </source>
</evidence>
<dbReference type="GO" id="GO:0061522">
    <property type="term" value="F:1,4-dihydroxy-2-naphthoyl-CoA thioesterase activity"/>
    <property type="evidence" value="ECO:0007669"/>
    <property type="project" value="TreeGrafter"/>
</dbReference>
<dbReference type="Pfam" id="PF03061">
    <property type="entry name" value="4HBT"/>
    <property type="match status" value="1"/>
</dbReference>
<dbReference type="Proteomes" id="UP000247973">
    <property type="component" value="Unassembled WGS sequence"/>
</dbReference>
<dbReference type="InterPro" id="IPR029069">
    <property type="entry name" value="HotDog_dom_sf"/>
</dbReference>
<dbReference type="InterPro" id="IPR003736">
    <property type="entry name" value="PAAI_dom"/>
</dbReference>
<proteinExistence type="inferred from homology"/>
<dbReference type="NCBIfam" id="TIGR00369">
    <property type="entry name" value="unchar_dom_1"/>
    <property type="match status" value="1"/>
</dbReference>
<name>A0A2V3PTR2_9BACT</name>
<protein>
    <submittedName>
        <fullName evidence="4">Uncharacterized protein (TIGR00369 family)</fullName>
    </submittedName>
</protein>
<comment type="similarity">
    <text evidence="1">Belongs to the thioesterase PaaI family.</text>
</comment>
<organism evidence="4 5">
    <name type="scientific">Dysgonomonas alginatilytica</name>
    <dbReference type="NCBI Taxonomy" id="1605892"/>
    <lineage>
        <taxon>Bacteria</taxon>
        <taxon>Pseudomonadati</taxon>
        <taxon>Bacteroidota</taxon>
        <taxon>Bacteroidia</taxon>
        <taxon>Bacteroidales</taxon>
        <taxon>Dysgonomonadaceae</taxon>
        <taxon>Dysgonomonas</taxon>
    </lineage>
</organism>
<feature type="domain" description="Thioesterase" evidence="3">
    <location>
        <begin position="46"/>
        <end position="120"/>
    </location>
</feature>
<keyword evidence="5" id="KW-1185">Reference proteome</keyword>
<sequence length="139" mass="15172">MRLDKNNIRDRIKDTMMETLKMEFIETDEPTLEMTMPVGKFNSQTMGVLHGGATIALAETAAGVASNVICSEDESCYGIQISANHVSSAKQGETVKAIAKAMHIGKSTHVWVVEITSLTNNRLISTVTVTNFVAKSRKQ</sequence>
<dbReference type="OrthoDB" id="9798208at2"/>
<dbReference type="GO" id="GO:0005829">
    <property type="term" value="C:cytosol"/>
    <property type="evidence" value="ECO:0007669"/>
    <property type="project" value="TreeGrafter"/>
</dbReference>
<dbReference type="SUPFAM" id="SSF54637">
    <property type="entry name" value="Thioesterase/thiol ester dehydrase-isomerase"/>
    <property type="match status" value="1"/>
</dbReference>
<keyword evidence="2" id="KW-0378">Hydrolase</keyword>
<evidence type="ECO:0000313" key="4">
    <source>
        <dbReference type="EMBL" id="PXV69090.1"/>
    </source>
</evidence>
<evidence type="ECO:0000256" key="1">
    <source>
        <dbReference type="ARBA" id="ARBA00008324"/>
    </source>
</evidence>
<dbReference type="RefSeq" id="WP_110309052.1">
    <property type="nucleotide sequence ID" value="NZ_QICL01000001.1"/>
</dbReference>
<dbReference type="EMBL" id="QICL01000001">
    <property type="protein sequence ID" value="PXV69090.1"/>
    <property type="molecule type" value="Genomic_DNA"/>
</dbReference>
<dbReference type="InterPro" id="IPR006683">
    <property type="entry name" value="Thioestr_dom"/>
</dbReference>